<organism evidence="2 3">
    <name type="scientific">Plasmopara halstedii</name>
    <name type="common">Downy mildew of sunflower</name>
    <dbReference type="NCBI Taxonomy" id="4781"/>
    <lineage>
        <taxon>Eukaryota</taxon>
        <taxon>Sar</taxon>
        <taxon>Stramenopiles</taxon>
        <taxon>Oomycota</taxon>
        <taxon>Peronosporomycetes</taxon>
        <taxon>Peronosporales</taxon>
        <taxon>Peronosporaceae</taxon>
        <taxon>Plasmopara</taxon>
    </lineage>
</organism>
<dbReference type="GeneID" id="36396874"/>
<protein>
    <submittedName>
        <fullName evidence="2">Uncharacterized protein</fullName>
    </submittedName>
</protein>
<keyword evidence="1" id="KW-0472">Membrane</keyword>
<dbReference type="AlphaFoldDB" id="A0A0P1AVR6"/>
<accession>A0A0P1AVR6</accession>
<evidence type="ECO:0000313" key="3">
    <source>
        <dbReference type="Proteomes" id="UP000054928"/>
    </source>
</evidence>
<dbReference type="Proteomes" id="UP000054928">
    <property type="component" value="Unassembled WGS sequence"/>
</dbReference>
<evidence type="ECO:0000256" key="1">
    <source>
        <dbReference type="SAM" id="Phobius"/>
    </source>
</evidence>
<name>A0A0P1AVR6_PLAHL</name>
<sequence length="130" mass="14886">MPNVGVGIRHQMFCAFKAAGTYEVHEREIFFYLKIRACIFTAFIVVMISVYQHDPTRHTIPNDEDFMDRIFWVDVISPGGHSGKEEHSVRWTLSSCVTLGKYSFLHVYNAFQKIEALHAVTTYQLGGIKA</sequence>
<dbReference type="EMBL" id="CCYD01001583">
    <property type="protein sequence ID" value="CEG45529.1"/>
    <property type="molecule type" value="Genomic_DNA"/>
</dbReference>
<reference evidence="3" key="1">
    <citation type="submission" date="2014-09" db="EMBL/GenBank/DDBJ databases">
        <authorList>
            <person name="Sharma Rahul"/>
            <person name="Thines Marco"/>
        </authorList>
    </citation>
    <scope>NUCLEOTIDE SEQUENCE [LARGE SCALE GENOMIC DNA]</scope>
</reference>
<keyword evidence="3" id="KW-1185">Reference proteome</keyword>
<feature type="transmembrane region" description="Helical" evidence="1">
    <location>
        <begin position="29"/>
        <end position="51"/>
    </location>
</feature>
<proteinExistence type="predicted"/>
<keyword evidence="1" id="KW-0812">Transmembrane</keyword>
<evidence type="ECO:0000313" key="2">
    <source>
        <dbReference type="EMBL" id="CEG45529.1"/>
    </source>
</evidence>
<dbReference type="RefSeq" id="XP_024581898.1">
    <property type="nucleotide sequence ID" value="XM_024716284.1"/>
</dbReference>
<keyword evidence="1" id="KW-1133">Transmembrane helix</keyword>